<gene>
    <name evidence="1" type="ORF">JW744_03840</name>
</gene>
<dbReference type="InterPro" id="IPR027396">
    <property type="entry name" value="DsrEFH-like"/>
</dbReference>
<dbReference type="InterPro" id="IPR003787">
    <property type="entry name" value="Sulphur_relay_DsrE/F-like"/>
</dbReference>
<reference evidence="1" key="1">
    <citation type="submission" date="2021-01" db="EMBL/GenBank/DDBJ databases">
        <title>Active Sulfur Cycling in an Early Earth Analoge.</title>
        <authorList>
            <person name="Hahn C.R."/>
            <person name="Youssef N.H."/>
            <person name="Elshahed M."/>
        </authorList>
    </citation>
    <scope>NUCLEOTIDE SEQUENCE</scope>
    <source>
        <strain evidence="1">Zod_Metabat.1151</strain>
    </source>
</reference>
<dbReference type="Proteomes" id="UP000809243">
    <property type="component" value="Unassembled WGS sequence"/>
</dbReference>
<dbReference type="SUPFAM" id="SSF75169">
    <property type="entry name" value="DsrEFH-like"/>
    <property type="match status" value="1"/>
</dbReference>
<name>A0A938YT24_9ARCH</name>
<protein>
    <submittedName>
        <fullName evidence="1">DsrE family protein</fullName>
    </submittedName>
</protein>
<evidence type="ECO:0000313" key="2">
    <source>
        <dbReference type="Proteomes" id="UP000809243"/>
    </source>
</evidence>
<dbReference type="EMBL" id="JAFGDB010000063">
    <property type="protein sequence ID" value="MBN2067572.1"/>
    <property type="molecule type" value="Genomic_DNA"/>
</dbReference>
<dbReference type="Gene3D" id="3.40.1260.10">
    <property type="entry name" value="DsrEFH-like"/>
    <property type="match status" value="1"/>
</dbReference>
<dbReference type="AlphaFoldDB" id="A0A938YT24"/>
<evidence type="ECO:0000313" key="1">
    <source>
        <dbReference type="EMBL" id="MBN2067572.1"/>
    </source>
</evidence>
<proteinExistence type="predicted"/>
<dbReference type="Pfam" id="PF02635">
    <property type="entry name" value="DsrE"/>
    <property type="match status" value="1"/>
</dbReference>
<comment type="caution">
    <text evidence="1">The sequence shown here is derived from an EMBL/GenBank/DDBJ whole genome shotgun (WGS) entry which is preliminary data.</text>
</comment>
<accession>A0A938YT24</accession>
<sequence>MKIGIILCTKEPEKAFNAFRFANFALQKRKVNFFLFGEGVEVNEIEDKEFNVKEELMKFMQNKGTLFSCGSCMKLREKEESKTCPISTMSDLMKLVEGSDKIVSFG</sequence>
<organism evidence="1 2">
    <name type="scientific">Candidatus Iainarchaeum sp</name>
    <dbReference type="NCBI Taxonomy" id="3101447"/>
    <lineage>
        <taxon>Archaea</taxon>
        <taxon>Candidatus Iainarchaeota</taxon>
        <taxon>Candidatus Iainarchaeia</taxon>
        <taxon>Candidatus Iainarchaeales</taxon>
        <taxon>Candidatus Iainarchaeaceae</taxon>
        <taxon>Candidatus Iainarchaeum</taxon>
    </lineage>
</organism>